<feature type="transmembrane region" description="Helical" evidence="1">
    <location>
        <begin position="7"/>
        <end position="25"/>
    </location>
</feature>
<reference evidence="2" key="1">
    <citation type="submission" date="2014-09" db="EMBL/GenBank/DDBJ databases">
        <authorList>
            <person name="Magalhaes I.L.F."/>
            <person name="Oliveira U."/>
            <person name="Santos F.R."/>
            <person name="Vidigal T.H.D.A."/>
            <person name="Brescovit A.D."/>
            <person name="Santos A.J."/>
        </authorList>
    </citation>
    <scope>NUCLEOTIDE SEQUENCE</scope>
    <source>
        <tissue evidence="2">Shoot tissue taken approximately 20 cm above the soil surface</tissue>
    </source>
</reference>
<keyword evidence="1" id="KW-0472">Membrane</keyword>
<sequence>MRYTGRLIESVIPVVLYPFHFSIMWKLNCFL</sequence>
<evidence type="ECO:0000313" key="2">
    <source>
        <dbReference type="EMBL" id="JAD56647.1"/>
    </source>
</evidence>
<organism evidence="2">
    <name type="scientific">Arundo donax</name>
    <name type="common">Giant reed</name>
    <name type="synonym">Donax arundinaceus</name>
    <dbReference type="NCBI Taxonomy" id="35708"/>
    <lineage>
        <taxon>Eukaryota</taxon>
        <taxon>Viridiplantae</taxon>
        <taxon>Streptophyta</taxon>
        <taxon>Embryophyta</taxon>
        <taxon>Tracheophyta</taxon>
        <taxon>Spermatophyta</taxon>
        <taxon>Magnoliopsida</taxon>
        <taxon>Liliopsida</taxon>
        <taxon>Poales</taxon>
        <taxon>Poaceae</taxon>
        <taxon>PACMAD clade</taxon>
        <taxon>Arundinoideae</taxon>
        <taxon>Arundineae</taxon>
        <taxon>Arundo</taxon>
    </lineage>
</organism>
<proteinExistence type="predicted"/>
<name>A0A0A9BBJ3_ARUDO</name>
<dbReference type="AlphaFoldDB" id="A0A0A9BBJ3"/>
<protein>
    <submittedName>
        <fullName evidence="2">Uncharacterized protein</fullName>
    </submittedName>
</protein>
<keyword evidence="1" id="KW-1133">Transmembrane helix</keyword>
<accession>A0A0A9BBJ3</accession>
<dbReference type="EMBL" id="GBRH01241248">
    <property type="protein sequence ID" value="JAD56647.1"/>
    <property type="molecule type" value="Transcribed_RNA"/>
</dbReference>
<reference evidence="2" key="2">
    <citation type="journal article" date="2015" name="Data Brief">
        <title>Shoot transcriptome of the giant reed, Arundo donax.</title>
        <authorList>
            <person name="Barrero R.A."/>
            <person name="Guerrero F.D."/>
            <person name="Moolhuijzen P."/>
            <person name="Goolsby J.A."/>
            <person name="Tidwell J."/>
            <person name="Bellgard S.E."/>
            <person name="Bellgard M.I."/>
        </authorList>
    </citation>
    <scope>NUCLEOTIDE SEQUENCE</scope>
    <source>
        <tissue evidence="2">Shoot tissue taken approximately 20 cm above the soil surface</tissue>
    </source>
</reference>
<evidence type="ECO:0000256" key="1">
    <source>
        <dbReference type="SAM" id="Phobius"/>
    </source>
</evidence>
<keyword evidence="1" id="KW-0812">Transmembrane</keyword>